<evidence type="ECO:0000313" key="6">
    <source>
        <dbReference type="Proteomes" id="UP000800039"/>
    </source>
</evidence>
<proteinExistence type="inferred from homology"/>
<dbReference type="GO" id="GO:0032259">
    <property type="term" value="P:methylation"/>
    <property type="evidence" value="ECO:0007669"/>
    <property type="project" value="UniProtKB-KW"/>
</dbReference>
<evidence type="ECO:0000259" key="4">
    <source>
        <dbReference type="PROSITE" id="PS51891"/>
    </source>
</evidence>
<evidence type="ECO:0000313" key="5">
    <source>
        <dbReference type="EMBL" id="KAF1851206.1"/>
    </source>
</evidence>
<comment type="similarity">
    <text evidence="1">Belongs to the Gfa family.</text>
</comment>
<dbReference type="AlphaFoldDB" id="A0A9P4GTH7"/>
<reference evidence="5" key="1">
    <citation type="submission" date="2020-01" db="EMBL/GenBank/DDBJ databases">
        <authorList>
            <consortium name="DOE Joint Genome Institute"/>
            <person name="Haridas S."/>
            <person name="Albert R."/>
            <person name="Binder M."/>
            <person name="Bloem J."/>
            <person name="Labutti K."/>
            <person name="Salamov A."/>
            <person name="Andreopoulos B."/>
            <person name="Baker S.E."/>
            <person name="Barry K."/>
            <person name="Bills G."/>
            <person name="Bluhm B.H."/>
            <person name="Cannon C."/>
            <person name="Castanera R."/>
            <person name="Culley D.E."/>
            <person name="Daum C."/>
            <person name="Ezra D."/>
            <person name="Gonzalez J.B."/>
            <person name="Henrissat B."/>
            <person name="Kuo A."/>
            <person name="Liang C."/>
            <person name="Lipzen A."/>
            <person name="Lutzoni F."/>
            <person name="Magnuson J."/>
            <person name="Mondo S."/>
            <person name="Nolan M."/>
            <person name="Ohm R."/>
            <person name="Pangilinan J."/>
            <person name="Park H.-J."/>
            <person name="Ramirez L."/>
            <person name="Alfaro M."/>
            <person name="Sun H."/>
            <person name="Tritt A."/>
            <person name="Yoshinaga Y."/>
            <person name="Zwiers L.-H."/>
            <person name="Turgeon B.G."/>
            <person name="Goodwin S.B."/>
            <person name="Spatafora J.W."/>
            <person name="Crous P.W."/>
            <person name="Grigoriev I.V."/>
        </authorList>
    </citation>
    <scope>NUCLEOTIDE SEQUENCE</scope>
    <source>
        <strain evidence="5">CBS 394.84</strain>
    </source>
</reference>
<gene>
    <name evidence="5" type="ORF">K460DRAFT_328976</name>
</gene>
<dbReference type="EMBL" id="ML976614">
    <property type="protein sequence ID" value="KAF1851206.1"/>
    <property type="molecule type" value="Genomic_DNA"/>
</dbReference>
<dbReference type="SUPFAM" id="SSF51316">
    <property type="entry name" value="Mss4-like"/>
    <property type="match status" value="1"/>
</dbReference>
<keyword evidence="2" id="KW-0479">Metal-binding</keyword>
<dbReference type="SUPFAM" id="SSF53335">
    <property type="entry name" value="S-adenosyl-L-methionine-dependent methyltransferases"/>
    <property type="match status" value="1"/>
</dbReference>
<evidence type="ECO:0000256" key="2">
    <source>
        <dbReference type="ARBA" id="ARBA00022723"/>
    </source>
</evidence>
<evidence type="ECO:0000256" key="3">
    <source>
        <dbReference type="ARBA" id="ARBA00022833"/>
    </source>
</evidence>
<organism evidence="5 6">
    <name type="scientific">Cucurbitaria berberidis CBS 394.84</name>
    <dbReference type="NCBI Taxonomy" id="1168544"/>
    <lineage>
        <taxon>Eukaryota</taxon>
        <taxon>Fungi</taxon>
        <taxon>Dikarya</taxon>
        <taxon>Ascomycota</taxon>
        <taxon>Pezizomycotina</taxon>
        <taxon>Dothideomycetes</taxon>
        <taxon>Pleosporomycetidae</taxon>
        <taxon>Pleosporales</taxon>
        <taxon>Pleosporineae</taxon>
        <taxon>Cucurbitariaceae</taxon>
        <taxon>Cucurbitaria</taxon>
    </lineage>
</organism>
<protein>
    <submittedName>
        <fullName evidence="5">S-adenosyl-L-methionine-dependent methyltransferase</fullName>
    </submittedName>
</protein>
<dbReference type="RefSeq" id="XP_040793769.1">
    <property type="nucleotide sequence ID" value="XM_040930724.1"/>
</dbReference>
<keyword evidence="3" id="KW-0862">Zinc</keyword>
<keyword evidence="5" id="KW-0808">Transferase</keyword>
<accession>A0A9P4GTH7</accession>
<dbReference type="GO" id="GO:0046872">
    <property type="term" value="F:metal ion binding"/>
    <property type="evidence" value="ECO:0007669"/>
    <property type="project" value="UniProtKB-KW"/>
</dbReference>
<dbReference type="PANTHER" id="PTHR43591">
    <property type="entry name" value="METHYLTRANSFERASE"/>
    <property type="match status" value="1"/>
</dbReference>
<comment type="caution">
    <text evidence="5">The sequence shown here is derived from an EMBL/GenBank/DDBJ whole genome shotgun (WGS) entry which is preliminary data.</text>
</comment>
<dbReference type="InterPro" id="IPR011057">
    <property type="entry name" value="Mss4-like_sf"/>
</dbReference>
<dbReference type="PANTHER" id="PTHR43591:SF110">
    <property type="entry name" value="RHODANESE DOMAIN-CONTAINING PROTEIN"/>
    <property type="match status" value="1"/>
</dbReference>
<dbReference type="Gene3D" id="3.40.50.150">
    <property type="entry name" value="Vaccinia Virus protein VP39"/>
    <property type="match status" value="1"/>
</dbReference>
<dbReference type="Proteomes" id="UP000800039">
    <property type="component" value="Unassembled WGS sequence"/>
</dbReference>
<dbReference type="Gene3D" id="3.90.1590.10">
    <property type="entry name" value="glutathione-dependent formaldehyde- activating enzyme (gfa)"/>
    <property type="match status" value="1"/>
</dbReference>
<dbReference type="OrthoDB" id="6329284at2759"/>
<dbReference type="Pfam" id="PF04828">
    <property type="entry name" value="GFA"/>
    <property type="match status" value="1"/>
</dbReference>
<dbReference type="InterPro" id="IPR006913">
    <property type="entry name" value="CENP-V/GFA"/>
</dbReference>
<dbReference type="CDD" id="cd02440">
    <property type="entry name" value="AdoMet_MTases"/>
    <property type="match status" value="1"/>
</dbReference>
<dbReference type="InterPro" id="IPR029063">
    <property type="entry name" value="SAM-dependent_MTases_sf"/>
</dbReference>
<dbReference type="InterPro" id="IPR025714">
    <property type="entry name" value="Methyltranfer_dom"/>
</dbReference>
<dbReference type="GO" id="GO:0008168">
    <property type="term" value="F:methyltransferase activity"/>
    <property type="evidence" value="ECO:0007669"/>
    <property type="project" value="UniProtKB-KW"/>
</dbReference>
<dbReference type="PROSITE" id="PS51891">
    <property type="entry name" value="CENP_V_GFA"/>
    <property type="match status" value="1"/>
</dbReference>
<dbReference type="Pfam" id="PF13847">
    <property type="entry name" value="Methyltransf_31"/>
    <property type="match status" value="1"/>
</dbReference>
<name>A0A9P4GTH7_9PLEO</name>
<dbReference type="GO" id="GO:0016846">
    <property type="term" value="F:carbon-sulfur lyase activity"/>
    <property type="evidence" value="ECO:0007669"/>
    <property type="project" value="InterPro"/>
</dbReference>
<dbReference type="GeneID" id="63847976"/>
<feature type="domain" description="CENP-V/GFA" evidence="4">
    <location>
        <begin position="296"/>
        <end position="427"/>
    </location>
</feature>
<keyword evidence="6" id="KW-1185">Reference proteome</keyword>
<evidence type="ECO:0000256" key="1">
    <source>
        <dbReference type="ARBA" id="ARBA00005495"/>
    </source>
</evidence>
<keyword evidence="5" id="KW-0489">Methyltransferase</keyword>
<sequence length="438" mass="48448">MSIDRQADNAIRFYESKSRDYDDTWHSDFTKRFISFLDIQPGQHVLDLACGTGLLSFLEAEAVGPGGQVVGIDVTPGMLAIAAHKKTHGSDKYSHVSFIKGDVIHLEETEELKGRLFDVITVASALVLFPDPKAAIEQWSTYLKPGGVIALDATHPRNLVSGIVLERVARRLDLPIPYNRSWSKSESSLKNVLESAGVEVEQVVTVNNQAGYGRRSYKMEQWDDFFVENVIVKDVAKTFANNEIRRKAQGVYKEEWEKLAIDGKVEEVDAVFLGIARKPADGSRYISKAVTDEVCFKGGCRCGGVQYTSSANPSDITVCHCRACQQISGSDYLPFIDVPIAAVKFTHSSTRKILKLSTFAERTFCSDCGAPISMAFANDPKHISLTTATVDLESLTSDTTPKVARHIFLREKAPWVVLSDDGAERWGTEEFAHLFNVT</sequence>